<dbReference type="InterPro" id="IPR035899">
    <property type="entry name" value="DBL_dom_sf"/>
</dbReference>
<evidence type="ECO:0000256" key="1">
    <source>
        <dbReference type="SAM" id="MobiDB-lite"/>
    </source>
</evidence>
<feature type="chain" id="PRO_5028831273" evidence="2">
    <location>
        <begin position="24"/>
        <end position="731"/>
    </location>
</feature>
<dbReference type="PROSITE" id="PS50010">
    <property type="entry name" value="DH_2"/>
    <property type="match status" value="1"/>
</dbReference>
<name>A0A7D9GY61_DEKBR</name>
<evidence type="ECO:0000256" key="2">
    <source>
        <dbReference type="SAM" id="SignalP"/>
    </source>
</evidence>
<protein>
    <submittedName>
        <fullName evidence="4">DEBR0S1_25950g1_1</fullName>
    </submittedName>
</protein>
<reference evidence="4 5" key="1">
    <citation type="submission" date="2019-07" db="EMBL/GenBank/DDBJ databases">
        <authorList>
            <person name="Friedrich A."/>
            <person name="Schacherer J."/>
        </authorList>
    </citation>
    <scope>NUCLEOTIDE SEQUENCE [LARGE SCALE GENOMIC DNA]</scope>
</reference>
<dbReference type="EMBL" id="CABFWN010000001">
    <property type="protein sequence ID" value="VUG16800.1"/>
    <property type="molecule type" value="Genomic_DNA"/>
</dbReference>
<dbReference type="GO" id="GO:0005085">
    <property type="term" value="F:guanyl-nucleotide exchange factor activity"/>
    <property type="evidence" value="ECO:0007669"/>
    <property type="project" value="InterPro"/>
</dbReference>
<evidence type="ECO:0000313" key="5">
    <source>
        <dbReference type="Proteomes" id="UP000478008"/>
    </source>
</evidence>
<gene>
    <name evidence="4" type="ORF">DEBR0S1_25950G</name>
</gene>
<dbReference type="Proteomes" id="UP000478008">
    <property type="component" value="Unassembled WGS sequence"/>
</dbReference>
<feature type="domain" description="DH" evidence="3">
    <location>
        <begin position="151"/>
        <end position="373"/>
    </location>
</feature>
<dbReference type="AlphaFoldDB" id="A0A7D9GY61"/>
<keyword evidence="5" id="KW-1185">Reference proteome</keyword>
<dbReference type="Pfam" id="PF00621">
    <property type="entry name" value="RhoGEF"/>
    <property type="match status" value="1"/>
</dbReference>
<sequence length="731" mass="84984">MYLQFFLIFMIQYFLFSPVSLNAKSVKMRVMICDQRRKSNESGSITLVSTGHSLKKNSINSTINKIEDYTCSSELSTRPVSSSTVDLESYRTCTEGSQKLGSTLESPMEQNASLKSDASLNVHKDESNKKSTVTTSAITSTPSDVIRRCFARQKQVKELLNTEMIYIQSLTVLNTTYIQGMMADLETPIYFRKFKDSIENMIMSHKKFLEEITRIYILWGKSATSTLDSLENNPITSPDYENFQMPFNEVPYLKNILTLISEKAIDVPYYCTYCSLMSRVLGFSKGKNIEKYKRLSIKIVNDYIVRHAETEMPEYMISQALDTRFISLIQMPTARITRYALIVRSLLDKMKDNDALNEVGTLGERVIDELAEKCLDVNSYIGRAQEKQNKMKLFEQITGGCIEKMMGKLFLDNLGAPEFVGGYGVIWMQNNQLYYEPLAIFLFKTHIVCIKLHQIRGPQVVFLIPLISILNNFRREEIMATKMYTKYPFQIKIRFENRFREHEIVLIFPSNYEMHMWEVKLNQFVQQLKRRLPTQYYPYSNLVQQYYESLESGLPFVLRVSCPNDLDWYKKCGKGEQNPDATIFIVRHFLTRINRCDQREIIMASKELAYKSTILIYIRRDHRTLLEKELGALWSKELPLYHLEGGLFVQSTSMMNLKTKISTETQSLFSHFSLSTQKLKKQKFKESFSSGIRNIVKPHPRIDFATPQIKKRSASHNHLVQKFIGWAKERK</sequence>
<organism evidence="4 5">
    <name type="scientific">Dekkera bruxellensis</name>
    <name type="common">Brettanomyces custersii</name>
    <dbReference type="NCBI Taxonomy" id="5007"/>
    <lineage>
        <taxon>Eukaryota</taxon>
        <taxon>Fungi</taxon>
        <taxon>Dikarya</taxon>
        <taxon>Ascomycota</taxon>
        <taxon>Saccharomycotina</taxon>
        <taxon>Pichiomycetes</taxon>
        <taxon>Pichiales</taxon>
        <taxon>Pichiaceae</taxon>
        <taxon>Brettanomyces</taxon>
    </lineage>
</organism>
<proteinExistence type="predicted"/>
<feature type="signal peptide" evidence="2">
    <location>
        <begin position="1"/>
        <end position="23"/>
    </location>
</feature>
<dbReference type="Gene3D" id="1.20.900.10">
    <property type="entry name" value="Dbl homology (DH) domain"/>
    <property type="match status" value="1"/>
</dbReference>
<dbReference type="InterPro" id="IPR000219">
    <property type="entry name" value="DH_dom"/>
</dbReference>
<evidence type="ECO:0000259" key="3">
    <source>
        <dbReference type="PROSITE" id="PS50010"/>
    </source>
</evidence>
<accession>A0A7D9GY61</accession>
<keyword evidence="2" id="KW-0732">Signal</keyword>
<evidence type="ECO:0000313" key="4">
    <source>
        <dbReference type="EMBL" id="VUG16800.1"/>
    </source>
</evidence>
<feature type="region of interest" description="Disordered" evidence="1">
    <location>
        <begin position="115"/>
        <end position="136"/>
    </location>
</feature>
<dbReference type="SUPFAM" id="SSF48065">
    <property type="entry name" value="DBL homology domain (DH-domain)"/>
    <property type="match status" value="1"/>
</dbReference>